<sequence length="479" mass="51881">MDLVPVLLNTTVERAADARDRFTEGDTDRARLRLEEVASATAVLLRLLASLHPGSPVADELDAERFICIPKSLVGMSGRPDTRPATHAPSDELDQAALARSLLPLGMFDPAATFGGTLQHPFGPAIVHDSPSPPPRAAQLPGQDGQPPGAETQPFAVLNLPHVAQALDDIFFKFLARICSDPLFKDPSGERLNASTYSAKRASKADELLEFMTFKFKVRPFTDAFVHQSPSPMIQAAAALTAISTQNPEFAAVDAQPQSDPPAQPNNRNNRNGSGSGSGNGSNSNNSNPQQPLSLPPRHAQTLATTPRLSESALHMYIRQHRFLCRYRAKDGRLVKSSGRCCFLVNARKSASDEWVFCEFEPFLGGEEPPSTIQIGQSFSYTPLVVDPQHKDIKAAFHSPWLPHWLRWRDGTLVGIPDINSRSCEITVVAVFALPGQGARRTLERTIEITVLPAVASDAGGGGRRPRTVDRRAVGSAAM</sequence>
<dbReference type="EMBL" id="JADGIZ020000081">
    <property type="protein sequence ID" value="KAL2911981.1"/>
    <property type="molecule type" value="Genomic_DNA"/>
</dbReference>
<dbReference type="Proteomes" id="UP001527925">
    <property type="component" value="Unassembled WGS sequence"/>
</dbReference>
<evidence type="ECO:0000313" key="2">
    <source>
        <dbReference type="EMBL" id="KAL2911981.1"/>
    </source>
</evidence>
<evidence type="ECO:0000313" key="3">
    <source>
        <dbReference type="Proteomes" id="UP001527925"/>
    </source>
</evidence>
<dbReference type="InterPro" id="IPR015919">
    <property type="entry name" value="Cadherin-like_sf"/>
</dbReference>
<accession>A0ABR4MXI5</accession>
<comment type="caution">
    <text evidence="2">The sequence shown here is derived from an EMBL/GenBank/DDBJ whole genome shotgun (WGS) entry which is preliminary data.</text>
</comment>
<feature type="region of interest" description="Disordered" evidence="1">
    <location>
        <begin position="458"/>
        <end position="479"/>
    </location>
</feature>
<dbReference type="SUPFAM" id="SSF49313">
    <property type="entry name" value="Cadherin-like"/>
    <property type="match status" value="1"/>
</dbReference>
<proteinExistence type="predicted"/>
<evidence type="ECO:0000256" key="1">
    <source>
        <dbReference type="SAM" id="MobiDB-lite"/>
    </source>
</evidence>
<protein>
    <submittedName>
        <fullName evidence="2">Uncharacterized protein</fullName>
    </submittedName>
</protein>
<feature type="region of interest" description="Disordered" evidence="1">
    <location>
        <begin position="123"/>
        <end position="152"/>
    </location>
</feature>
<gene>
    <name evidence="2" type="ORF">HK105_208528</name>
</gene>
<organism evidence="2 3">
    <name type="scientific">Polyrhizophydium stewartii</name>
    <dbReference type="NCBI Taxonomy" id="2732419"/>
    <lineage>
        <taxon>Eukaryota</taxon>
        <taxon>Fungi</taxon>
        <taxon>Fungi incertae sedis</taxon>
        <taxon>Chytridiomycota</taxon>
        <taxon>Chytridiomycota incertae sedis</taxon>
        <taxon>Chytridiomycetes</taxon>
        <taxon>Rhizophydiales</taxon>
        <taxon>Rhizophydiales incertae sedis</taxon>
        <taxon>Polyrhizophydium</taxon>
    </lineage>
</organism>
<keyword evidence="3" id="KW-1185">Reference proteome</keyword>
<reference evidence="2 3" key="1">
    <citation type="submission" date="2023-09" db="EMBL/GenBank/DDBJ databases">
        <title>Pangenome analysis of Batrachochytrium dendrobatidis and related Chytrids.</title>
        <authorList>
            <person name="Yacoub M.N."/>
            <person name="Stajich J.E."/>
            <person name="James T.Y."/>
        </authorList>
    </citation>
    <scope>NUCLEOTIDE SEQUENCE [LARGE SCALE GENOMIC DNA]</scope>
    <source>
        <strain evidence="2 3">JEL0888</strain>
    </source>
</reference>
<feature type="region of interest" description="Disordered" evidence="1">
    <location>
        <begin position="252"/>
        <end position="300"/>
    </location>
</feature>
<name>A0ABR4MXI5_9FUNG</name>